<dbReference type="GO" id="GO:0016020">
    <property type="term" value="C:membrane"/>
    <property type="evidence" value="ECO:0007669"/>
    <property type="project" value="UniProtKB-SubCell"/>
</dbReference>
<dbReference type="Pfam" id="PF08488">
    <property type="entry name" value="WAK"/>
    <property type="match status" value="2"/>
</dbReference>
<dbReference type="Pfam" id="PF13947">
    <property type="entry name" value="GUB_WAK_bind"/>
    <property type="match status" value="2"/>
</dbReference>
<keyword evidence="6" id="KW-0325">Glycoprotein</keyword>
<dbReference type="PANTHER" id="PTHR33491">
    <property type="entry name" value="OSJNBA0016N04.9 PROTEIN"/>
    <property type="match status" value="1"/>
</dbReference>
<dbReference type="InterPro" id="IPR013695">
    <property type="entry name" value="WAK"/>
</dbReference>
<reference evidence="11" key="1">
    <citation type="journal article" date="2017" name="Nature">
        <title>The sunflower genome provides insights into oil metabolism, flowering and Asterid evolution.</title>
        <authorList>
            <person name="Badouin H."/>
            <person name="Gouzy J."/>
            <person name="Grassa C.J."/>
            <person name="Murat F."/>
            <person name="Staton S.E."/>
            <person name="Cottret L."/>
            <person name="Lelandais-Briere C."/>
            <person name="Owens G.L."/>
            <person name="Carrere S."/>
            <person name="Mayjonade B."/>
            <person name="Legrand L."/>
            <person name="Gill N."/>
            <person name="Kane N.C."/>
            <person name="Bowers J.E."/>
            <person name="Hubner S."/>
            <person name="Bellec A."/>
            <person name="Berard A."/>
            <person name="Berges H."/>
            <person name="Blanchet N."/>
            <person name="Boniface M.C."/>
            <person name="Brunel D."/>
            <person name="Catrice O."/>
            <person name="Chaidir N."/>
            <person name="Claudel C."/>
            <person name="Donnadieu C."/>
            <person name="Faraut T."/>
            <person name="Fievet G."/>
            <person name="Helmstetter N."/>
            <person name="King M."/>
            <person name="Knapp S.J."/>
            <person name="Lai Z."/>
            <person name="Le Paslier M.C."/>
            <person name="Lippi Y."/>
            <person name="Lorenzon L."/>
            <person name="Mandel J.R."/>
            <person name="Marage G."/>
            <person name="Marchand G."/>
            <person name="Marquand E."/>
            <person name="Bret-Mestries E."/>
            <person name="Morien E."/>
            <person name="Nambeesan S."/>
            <person name="Nguyen T."/>
            <person name="Pegot-Espagnet P."/>
            <person name="Pouilly N."/>
            <person name="Raftis F."/>
            <person name="Sallet E."/>
            <person name="Schiex T."/>
            <person name="Thomas J."/>
            <person name="Vandecasteele C."/>
            <person name="Vares D."/>
            <person name="Vear F."/>
            <person name="Vautrin S."/>
            <person name="Crespi M."/>
            <person name="Mangin B."/>
            <person name="Burke J.M."/>
            <person name="Salse J."/>
            <person name="Munos S."/>
            <person name="Vincourt P."/>
            <person name="Rieseberg L.H."/>
            <person name="Langlade N.B."/>
        </authorList>
    </citation>
    <scope>NUCLEOTIDE SEQUENCE [LARGE SCALE GENOMIC DNA]</scope>
    <source>
        <strain evidence="11">cv. SF193</strain>
    </source>
</reference>
<feature type="domain" description="Wall-associated receptor kinase galacturonan-binding" evidence="9">
    <location>
        <begin position="297"/>
        <end position="353"/>
    </location>
</feature>
<keyword evidence="11" id="KW-1185">Reference proteome</keyword>
<evidence type="ECO:0000313" key="10">
    <source>
        <dbReference type="EMBL" id="OTG24766.1"/>
    </source>
</evidence>
<feature type="signal peptide" evidence="7">
    <location>
        <begin position="1"/>
        <end position="23"/>
    </location>
</feature>
<proteinExistence type="predicted"/>
<evidence type="ECO:0000259" key="9">
    <source>
        <dbReference type="Pfam" id="PF13947"/>
    </source>
</evidence>
<organism evidence="10 11">
    <name type="scientific">Helianthus annuus</name>
    <name type="common">Common sunflower</name>
    <dbReference type="NCBI Taxonomy" id="4232"/>
    <lineage>
        <taxon>Eukaryota</taxon>
        <taxon>Viridiplantae</taxon>
        <taxon>Streptophyta</taxon>
        <taxon>Embryophyta</taxon>
        <taxon>Tracheophyta</taxon>
        <taxon>Spermatophyta</taxon>
        <taxon>Magnoliopsida</taxon>
        <taxon>eudicotyledons</taxon>
        <taxon>Gunneridae</taxon>
        <taxon>Pentapetalae</taxon>
        <taxon>asterids</taxon>
        <taxon>campanulids</taxon>
        <taxon>Asterales</taxon>
        <taxon>Asteraceae</taxon>
        <taxon>Asteroideae</taxon>
        <taxon>Heliantheae alliance</taxon>
        <taxon>Heliantheae</taxon>
        <taxon>Helianthus</taxon>
    </lineage>
</organism>
<evidence type="ECO:0000256" key="5">
    <source>
        <dbReference type="ARBA" id="ARBA00023157"/>
    </source>
</evidence>
<name>A0A251UPG8_HELAN</name>
<evidence type="ECO:0000256" key="6">
    <source>
        <dbReference type="ARBA" id="ARBA00023180"/>
    </source>
</evidence>
<comment type="subcellular location">
    <subcellularLocation>
        <location evidence="1">Membrane</location>
        <topology evidence="1">Single-pass type I membrane protein</topology>
    </subcellularLocation>
</comment>
<dbReference type="EMBL" id="CM007894">
    <property type="protein sequence ID" value="OTG24766.1"/>
    <property type="molecule type" value="Genomic_DNA"/>
</dbReference>
<dbReference type="GO" id="GO:0030247">
    <property type="term" value="F:polysaccharide binding"/>
    <property type="evidence" value="ECO:0007669"/>
    <property type="project" value="InterPro"/>
</dbReference>
<dbReference type="AlphaFoldDB" id="A0A251UPG8"/>
<feature type="domain" description="Wall-associated receptor kinase" evidence="8">
    <location>
        <begin position="407"/>
        <end position="481"/>
    </location>
</feature>
<feature type="domain" description="Wall-associated receptor kinase" evidence="8">
    <location>
        <begin position="158"/>
        <end position="232"/>
    </location>
</feature>
<keyword evidence="2" id="KW-0723">Serine/threonine-protein kinase</keyword>
<evidence type="ECO:0000256" key="3">
    <source>
        <dbReference type="ARBA" id="ARBA00022679"/>
    </source>
</evidence>
<protein>
    <submittedName>
        <fullName evidence="10">Putative wall-associated receptor kinase</fullName>
    </submittedName>
</protein>
<dbReference type="InterPro" id="IPR025287">
    <property type="entry name" value="WAK_GUB"/>
</dbReference>
<evidence type="ECO:0000313" key="11">
    <source>
        <dbReference type="Proteomes" id="UP000215914"/>
    </source>
</evidence>
<keyword evidence="3" id="KW-0808">Transferase</keyword>
<keyword evidence="4 7" id="KW-0732">Signal</keyword>
<evidence type="ECO:0000256" key="7">
    <source>
        <dbReference type="SAM" id="SignalP"/>
    </source>
</evidence>
<evidence type="ECO:0000256" key="2">
    <source>
        <dbReference type="ARBA" id="ARBA00022527"/>
    </source>
</evidence>
<accession>A0A251UPG8</accession>
<evidence type="ECO:0000259" key="8">
    <source>
        <dbReference type="Pfam" id="PF08488"/>
    </source>
</evidence>
<feature type="chain" id="PRO_5012761427" evidence="7">
    <location>
        <begin position="24"/>
        <end position="653"/>
    </location>
</feature>
<dbReference type="InParanoid" id="A0A251UPG8"/>
<dbReference type="GO" id="GO:0004674">
    <property type="term" value="F:protein serine/threonine kinase activity"/>
    <property type="evidence" value="ECO:0007669"/>
    <property type="project" value="UniProtKB-KW"/>
</dbReference>
<keyword evidence="5" id="KW-1015">Disulfide bond</keyword>
<feature type="domain" description="Wall-associated receptor kinase galacturonan-binding" evidence="9">
    <location>
        <begin position="30"/>
        <end position="87"/>
    </location>
</feature>
<sequence length="653" mass="73721">MKLFQAYLLLLLFISLTTPPALAKHAKPGCIDMCGNVIIPYPFGIGTGCSINPWYMVDCKNSTPYLSVLKQLEVLQVDLEYQTVTVNTPTMISYCQNPVRNSSHTMSIDLGGSPFWFSKSHNKFVFEGYGVAVMMMDGGSMVTGCSTASLNVSDSDRKKCFGNGCCQTAIPHYLKSYSINITSLEEEEGGCGSAFLVDKTSYDQGRLSDSLIVRRSASFIPISLLWTLTDSDQVTCCNSDDTESSERRERRQVDMFNGNPVYTWRCNSYYERSLNPYLIDGCKKEYVANPNYAKPGCKQMCGNIRIPYPFGIGANCSINPWYIIDCNSSKPHLRALNHLEVLGVNLESQILNVSMQKISYCQNTGEIRGLDLRSSPFWFSELHNKFVFEGCACSTTCRSVTHSDRNTCFGSGCCQTPIPNSLKSFSINITGLDGGDGACRSAFLVEDETLYEKAMFSDPLFFKNSSVIPIALKWTLTASDQVTCCYNQPPQRDIMDMINGSTMEAWRCYDQWSSDGNPYLIDGCFGGQGDHAEECKRCEDSGGYCQRARMYDIDGSEVSQTFTCHHYNKTSLGLILVPTSIINLLIRNICSCNMFDERVYKIDRLILIVLWFYNMKQWRFKEFGGFEKLGFVVWYDYSSYIDFLENLDEWEDW</sequence>
<dbReference type="OMA" id="ECNTATE"/>
<keyword evidence="10" id="KW-0418">Kinase</keyword>
<gene>
    <name evidence="10" type="ORF">HannXRQ_Chr05g0140341</name>
</gene>
<evidence type="ECO:0000256" key="4">
    <source>
        <dbReference type="ARBA" id="ARBA00022729"/>
    </source>
</evidence>
<evidence type="ECO:0000256" key="1">
    <source>
        <dbReference type="ARBA" id="ARBA00004479"/>
    </source>
</evidence>
<dbReference type="Proteomes" id="UP000215914">
    <property type="component" value="Chromosome 5"/>
</dbReference>
<keyword evidence="10" id="KW-0675">Receptor</keyword>